<evidence type="ECO:0000256" key="1">
    <source>
        <dbReference type="SAM" id="Coils"/>
    </source>
</evidence>
<dbReference type="PANTHER" id="PTHR10131:SF153">
    <property type="entry name" value="RING-TYPE DOMAIN-CONTAINING PROTEIN"/>
    <property type="match status" value="1"/>
</dbReference>
<dbReference type="SUPFAM" id="SSF49599">
    <property type="entry name" value="TRAF domain-like"/>
    <property type="match status" value="1"/>
</dbReference>
<dbReference type="PANTHER" id="PTHR10131">
    <property type="entry name" value="TNF RECEPTOR ASSOCIATED FACTOR"/>
    <property type="match status" value="1"/>
</dbReference>
<evidence type="ECO:0000313" key="3">
    <source>
        <dbReference type="EMBL" id="KAK2191867.1"/>
    </source>
</evidence>
<reference evidence="3" key="1">
    <citation type="journal article" date="2023" name="Mol. Biol. Evol.">
        <title>Third-Generation Sequencing Reveals the Adaptive Role of the Epigenome in Three Deep-Sea Polychaetes.</title>
        <authorList>
            <person name="Perez M."/>
            <person name="Aroh O."/>
            <person name="Sun Y."/>
            <person name="Lan Y."/>
            <person name="Juniper S.K."/>
            <person name="Young C.R."/>
            <person name="Angers B."/>
            <person name="Qian P.Y."/>
        </authorList>
    </citation>
    <scope>NUCLEOTIDE SEQUENCE</scope>
    <source>
        <strain evidence="3">R07B-5</strain>
    </source>
</reference>
<accession>A0AAD9PC58</accession>
<dbReference type="Pfam" id="PF21355">
    <property type="entry name" value="TRAF-mep_MATH"/>
    <property type="match status" value="1"/>
</dbReference>
<dbReference type="InterPro" id="IPR008974">
    <property type="entry name" value="TRAF-like"/>
</dbReference>
<dbReference type="Gene3D" id="2.60.210.10">
    <property type="entry name" value="Apoptosis, Tumor Necrosis Factor Receptor Associated Protein 2, Chain A"/>
    <property type="match status" value="2"/>
</dbReference>
<evidence type="ECO:0000259" key="2">
    <source>
        <dbReference type="Pfam" id="PF21355"/>
    </source>
</evidence>
<dbReference type="GO" id="GO:0043122">
    <property type="term" value="P:regulation of canonical NF-kappaB signal transduction"/>
    <property type="evidence" value="ECO:0007669"/>
    <property type="project" value="TreeGrafter"/>
</dbReference>
<proteinExistence type="predicted"/>
<feature type="coiled-coil region" evidence="1">
    <location>
        <begin position="100"/>
        <end position="134"/>
    </location>
</feature>
<evidence type="ECO:0000313" key="4">
    <source>
        <dbReference type="Proteomes" id="UP001209878"/>
    </source>
</evidence>
<name>A0AAD9PC58_RIDPI</name>
<dbReference type="EMBL" id="JAODUO010000044">
    <property type="protein sequence ID" value="KAK2191867.1"/>
    <property type="molecule type" value="Genomic_DNA"/>
</dbReference>
<gene>
    <name evidence="3" type="ORF">NP493_44g13017</name>
</gene>
<protein>
    <recommendedName>
        <fullName evidence="2">TRAF1-6 MATH domain-containing protein</fullName>
    </recommendedName>
</protein>
<keyword evidence="4" id="KW-1185">Reference proteome</keyword>
<feature type="domain" description="TRAF1-6 MATH" evidence="2">
    <location>
        <begin position="204"/>
        <end position="236"/>
    </location>
</feature>
<dbReference type="Proteomes" id="UP001209878">
    <property type="component" value="Unassembled WGS sequence"/>
</dbReference>
<dbReference type="SUPFAM" id="SSF57953">
    <property type="entry name" value="Trimerization domain of TRAF"/>
    <property type="match status" value="1"/>
</dbReference>
<keyword evidence="1" id="KW-0175">Coiled coil</keyword>
<comment type="caution">
    <text evidence="3">The sequence shown here is derived from an EMBL/GenBank/DDBJ whole genome shotgun (WGS) entry which is preliminary data.</text>
</comment>
<organism evidence="3 4">
    <name type="scientific">Ridgeia piscesae</name>
    <name type="common">Tubeworm</name>
    <dbReference type="NCBI Taxonomy" id="27915"/>
    <lineage>
        <taxon>Eukaryota</taxon>
        <taxon>Metazoa</taxon>
        <taxon>Spiralia</taxon>
        <taxon>Lophotrochozoa</taxon>
        <taxon>Annelida</taxon>
        <taxon>Polychaeta</taxon>
        <taxon>Sedentaria</taxon>
        <taxon>Canalipalpata</taxon>
        <taxon>Sabellida</taxon>
        <taxon>Siboglinidae</taxon>
        <taxon>Ridgeia</taxon>
    </lineage>
</organism>
<dbReference type="InterPro" id="IPR049342">
    <property type="entry name" value="TRAF1-6_MATH_dom"/>
</dbReference>
<dbReference type="AlphaFoldDB" id="A0AAD9PC58"/>
<sequence length="275" mass="31712">MCPAYDEDCVMISKSKMFYDRGTAREILLQQVYCVHHDAGCTVTVKWSQLEGSDTKVSRHESTATQEHFEILVKHVEEMDLKRIQLETQLEAERDILASKAELEEDRRNVEATMARNENQVGNIEERVAQLEQYGQHATRGGLSDETLKEHEATVQQVGVHDIRLAEMDVRFQCLETANYEGVLIWKVADYDRRKQDAFNSRVMSLYSQPFYTSRFGYKMCARVYLNGDGMGKEMNIASGCPMFISHQELQNSRFLKEDTVYMKVVVDTTDLVPR</sequence>
<dbReference type="GO" id="GO:0005164">
    <property type="term" value="F:tumor necrosis factor receptor binding"/>
    <property type="evidence" value="ECO:0007669"/>
    <property type="project" value="TreeGrafter"/>
</dbReference>
<dbReference type="GO" id="GO:0009898">
    <property type="term" value="C:cytoplasmic side of plasma membrane"/>
    <property type="evidence" value="ECO:0007669"/>
    <property type="project" value="TreeGrafter"/>
</dbReference>